<dbReference type="AlphaFoldDB" id="A0A813GBH7"/>
<sequence length="726" mass="79930">MSLPPGDRARGFPGTRWSEWHLSTVCNWCHWSSGAPLLRQSSCSAASKLGPRSHRHFHSSVTPEGFVVRHAGQIAADKFGDCVGKYVRAGHIQTDDSWRRRWKKATLGPALHPRALRLLEDPLYAKLKDPRQRHMVKVSCLGREVPLPRNFSFIVEDVAVSSTPKNREQIIAMASLGITLVVTLTEETPLPADWFHGTGVHNLFVPVENYHPPSLNQADSILDDFARVIQSQSKVMVHCGGGKGRAGTVAACMLLRYGINGVGAALQLEQASDGGATCHCHMQSDEVITYLREARPGSVETKHQELFIREYASVLWRRAAEAPGPLPVLQRQLSRQRSQIEEDSLVQAELFDGSQKAPAAASRAEKDAARLQKEAQKRGLRGAWKRQAPGCDDHGRKGCVEILQKAVPLVRQGTRRLVLDRCNSTRAERKEWLDTLGGPAAKDVVGLDGAGKTCILYRLRLGAVVTTIPTAGFNVETLRHDDANLVCWDAGCNQALLRGLYTKYFETTAGVVFVVDSSASDRFSESRLLLETIIRNYGTQIGDAPFLVLANKQDLPTAVPVSDLIAELDLHKVLEGRSWLVEECSAFTGHGLHESLQVLVRMMRGEKTEVVRNPCAIALTLDVTQDEVDGIAVSCTNMAGDTVFTVAVADPRSYTVGHLRSALELQLGKRRDQVTLLSGSGRLFLASDDGQLFETMLCKGDEPEEERRYEGMFGRVRCLRSLARSA</sequence>
<dbReference type="Proteomes" id="UP000654075">
    <property type="component" value="Unassembled WGS sequence"/>
</dbReference>
<dbReference type="InterPro" id="IPR000387">
    <property type="entry name" value="Tyr_Pase_dom"/>
</dbReference>
<feature type="binding site" evidence="5">
    <location>
        <begin position="446"/>
        <end position="453"/>
    </location>
    <ligand>
        <name>GTP</name>
        <dbReference type="ChEBI" id="CHEBI:37565"/>
    </ligand>
</feature>
<dbReference type="SMART" id="SM00177">
    <property type="entry name" value="ARF"/>
    <property type="match status" value="1"/>
</dbReference>
<dbReference type="GO" id="GO:0003924">
    <property type="term" value="F:GTPase activity"/>
    <property type="evidence" value="ECO:0007669"/>
    <property type="project" value="InterPro"/>
</dbReference>
<feature type="binding site" evidence="6">
    <location>
        <position position="470"/>
    </location>
    <ligand>
        <name>Mg(2+)</name>
        <dbReference type="ChEBI" id="CHEBI:18420"/>
    </ligand>
</feature>
<feature type="binding site" evidence="5">
    <location>
        <begin position="551"/>
        <end position="554"/>
    </location>
    <ligand>
        <name>GTP</name>
        <dbReference type="ChEBI" id="CHEBI:37565"/>
    </ligand>
</feature>
<dbReference type="SMART" id="SM00404">
    <property type="entry name" value="PTPc_motif"/>
    <property type="match status" value="1"/>
</dbReference>
<dbReference type="PROSITE" id="PS50055">
    <property type="entry name" value="TYR_PHOSPHATASE_PTP"/>
    <property type="match status" value="1"/>
</dbReference>
<evidence type="ECO:0008006" key="11">
    <source>
        <dbReference type="Google" id="ProtNLM"/>
    </source>
</evidence>
<keyword evidence="2 5" id="KW-0547">Nucleotide-binding</keyword>
<dbReference type="PROSITE" id="PS51417">
    <property type="entry name" value="ARF"/>
    <property type="match status" value="1"/>
</dbReference>
<dbReference type="Pfam" id="PF22784">
    <property type="entry name" value="PTP-SAK"/>
    <property type="match status" value="1"/>
</dbReference>
<comment type="similarity">
    <text evidence="1">Belongs to the small GTPase superfamily. Arf family.</text>
</comment>
<gene>
    <name evidence="9" type="ORF">PGLA1383_LOCUS41573</name>
</gene>
<evidence type="ECO:0000259" key="7">
    <source>
        <dbReference type="PROSITE" id="PS50055"/>
    </source>
</evidence>
<dbReference type="SUPFAM" id="SSF52799">
    <property type="entry name" value="(Phosphotyrosine protein) phosphatases II"/>
    <property type="match status" value="1"/>
</dbReference>
<evidence type="ECO:0000256" key="4">
    <source>
        <dbReference type="ARBA" id="ARBA00023134"/>
    </source>
</evidence>
<dbReference type="InterPro" id="IPR003595">
    <property type="entry name" value="Tyr_Pase_cat"/>
</dbReference>
<proteinExistence type="inferred from homology"/>
<comment type="caution">
    <text evidence="9">The sequence shown here is derived from an EMBL/GenBank/DDBJ whole genome shotgun (WGS) entry which is preliminary data.</text>
</comment>
<evidence type="ECO:0000313" key="10">
    <source>
        <dbReference type="Proteomes" id="UP000654075"/>
    </source>
</evidence>
<feature type="binding site" evidence="6">
    <location>
        <position position="453"/>
    </location>
    <ligand>
        <name>Mg(2+)</name>
        <dbReference type="ChEBI" id="CHEBI:18420"/>
    </ligand>
</feature>
<evidence type="ECO:0000256" key="3">
    <source>
        <dbReference type="ARBA" id="ARBA00022801"/>
    </source>
</evidence>
<dbReference type="InterPro" id="IPR027417">
    <property type="entry name" value="P-loop_NTPase"/>
</dbReference>
<feature type="domain" description="Tyrosine specific protein phosphatases" evidence="8">
    <location>
        <begin position="219"/>
        <end position="306"/>
    </location>
</feature>
<feature type="domain" description="Tyrosine-protein phosphatase" evidence="7">
    <location>
        <begin position="74"/>
        <end position="310"/>
    </location>
</feature>
<dbReference type="FunFam" id="3.40.50.300:FF:000412">
    <property type="entry name" value="ADP-ribosylation factor 1"/>
    <property type="match status" value="1"/>
</dbReference>
<accession>A0A813GBH7</accession>
<evidence type="ECO:0000259" key="8">
    <source>
        <dbReference type="PROSITE" id="PS50056"/>
    </source>
</evidence>
<dbReference type="SMART" id="SM00178">
    <property type="entry name" value="SAR"/>
    <property type="match status" value="1"/>
</dbReference>
<dbReference type="InterPro" id="IPR029021">
    <property type="entry name" value="Prot-tyrosine_phosphatase-like"/>
</dbReference>
<keyword evidence="6" id="KW-0479">Metal-binding</keyword>
<protein>
    <recommendedName>
        <fullName evidence="11">Tyrosine specific protein phosphatases domain-containing protein</fullName>
    </recommendedName>
</protein>
<dbReference type="OrthoDB" id="432447at2759"/>
<name>A0A813GBH7_POLGL</name>
<dbReference type="GO" id="GO:0004725">
    <property type="term" value="F:protein tyrosine phosphatase activity"/>
    <property type="evidence" value="ECO:0007669"/>
    <property type="project" value="InterPro"/>
</dbReference>
<evidence type="ECO:0000313" key="9">
    <source>
        <dbReference type="EMBL" id="CAE8624449.1"/>
    </source>
</evidence>
<evidence type="ECO:0000256" key="1">
    <source>
        <dbReference type="ARBA" id="ARBA00010290"/>
    </source>
</evidence>
<evidence type="ECO:0000256" key="6">
    <source>
        <dbReference type="PIRSR" id="PIRSR606689-2"/>
    </source>
</evidence>
<dbReference type="PANTHER" id="PTHR43883">
    <property type="entry name" value="SLR0207 PROTEIN"/>
    <property type="match status" value="1"/>
</dbReference>
<evidence type="ECO:0000256" key="2">
    <source>
        <dbReference type="ARBA" id="ARBA00022741"/>
    </source>
</evidence>
<dbReference type="Gene3D" id="3.90.190.10">
    <property type="entry name" value="Protein tyrosine phosphatase superfamily"/>
    <property type="match status" value="1"/>
</dbReference>
<dbReference type="GO" id="GO:0005525">
    <property type="term" value="F:GTP binding"/>
    <property type="evidence" value="ECO:0007669"/>
    <property type="project" value="UniProtKB-KW"/>
</dbReference>
<dbReference type="GO" id="GO:0046872">
    <property type="term" value="F:metal ion binding"/>
    <property type="evidence" value="ECO:0007669"/>
    <property type="project" value="UniProtKB-KW"/>
</dbReference>
<dbReference type="InterPro" id="IPR057023">
    <property type="entry name" value="PTP-SAK"/>
</dbReference>
<keyword evidence="3" id="KW-0378">Hydrolase</keyword>
<evidence type="ECO:0000256" key="5">
    <source>
        <dbReference type="PIRSR" id="PIRSR606689-1"/>
    </source>
</evidence>
<dbReference type="SUPFAM" id="SSF52540">
    <property type="entry name" value="P-loop containing nucleoside triphosphate hydrolases"/>
    <property type="match status" value="1"/>
</dbReference>
<dbReference type="EMBL" id="CAJNNV010028397">
    <property type="protein sequence ID" value="CAE8624449.1"/>
    <property type="molecule type" value="Genomic_DNA"/>
</dbReference>
<keyword evidence="10" id="KW-1185">Reference proteome</keyword>
<reference evidence="9" key="1">
    <citation type="submission" date="2021-02" db="EMBL/GenBank/DDBJ databases">
        <authorList>
            <person name="Dougan E. K."/>
            <person name="Rhodes N."/>
            <person name="Thang M."/>
            <person name="Chan C."/>
        </authorList>
    </citation>
    <scope>NUCLEOTIDE SEQUENCE</scope>
</reference>
<dbReference type="InterPro" id="IPR052732">
    <property type="entry name" value="Cell-binding_unc_protein"/>
</dbReference>
<organism evidence="9 10">
    <name type="scientific">Polarella glacialis</name>
    <name type="common">Dinoflagellate</name>
    <dbReference type="NCBI Taxonomy" id="89957"/>
    <lineage>
        <taxon>Eukaryota</taxon>
        <taxon>Sar</taxon>
        <taxon>Alveolata</taxon>
        <taxon>Dinophyceae</taxon>
        <taxon>Suessiales</taxon>
        <taxon>Suessiaceae</taxon>
        <taxon>Polarella</taxon>
    </lineage>
</organism>
<dbReference type="InterPro" id="IPR000242">
    <property type="entry name" value="PTP_cat"/>
</dbReference>
<dbReference type="GO" id="GO:0030010">
    <property type="term" value="P:establishment of cell polarity"/>
    <property type="evidence" value="ECO:0007669"/>
    <property type="project" value="UniProtKB-ARBA"/>
</dbReference>
<dbReference type="PROSITE" id="PS50056">
    <property type="entry name" value="TYR_PHOSPHATASE_2"/>
    <property type="match status" value="1"/>
</dbReference>
<keyword evidence="6" id="KW-0460">Magnesium</keyword>
<keyword evidence="4 5" id="KW-0342">GTP-binding</keyword>
<dbReference type="CDD" id="cd00878">
    <property type="entry name" value="Arf_Arl"/>
    <property type="match status" value="1"/>
</dbReference>
<dbReference type="InterPro" id="IPR006689">
    <property type="entry name" value="Small_GTPase_ARF/SAR"/>
</dbReference>
<dbReference type="PANTHER" id="PTHR43883:SF1">
    <property type="entry name" value="GLUCONOKINASE"/>
    <property type="match status" value="1"/>
</dbReference>
<dbReference type="Pfam" id="PF00025">
    <property type="entry name" value="Arf"/>
    <property type="match status" value="1"/>
</dbReference>
<dbReference type="Gene3D" id="3.40.50.300">
    <property type="entry name" value="P-loop containing nucleotide triphosphate hydrolases"/>
    <property type="match status" value="1"/>
</dbReference>